<dbReference type="InterPro" id="IPR000266">
    <property type="entry name" value="Ribosomal_uS17"/>
</dbReference>
<keyword evidence="3" id="KW-0687">Ribonucleoprotein</keyword>
<dbReference type="SUPFAM" id="SSF50249">
    <property type="entry name" value="Nucleic acid-binding proteins"/>
    <property type="match status" value="1"/>
</dbReference>
<evidence type="ECO:0000256" key="4">
    <source>
        <dbReference type="ARBA" id="ARBA00035164"/>
    </source>
</evidence>
<comment type="similarity">
    <text evidence="1">Belongs to the universal ribosomal protein uS17 family.</text>
</comment>
<evidence type="ECO:0000256" key="3">
    <source>
        <dbReference type="ARBA" id="ARBA00023274"/>
    </source>
</evidence>
<keyword evidence="7" id="KW-1185">Reference proteome</keyword>
<dbReference type="GO" id="GO:0022627">
    <property type="term" value="C:cytosolic small ribosomal subunit"/>
    <property type="evidence" value="ECO:0007669"/>
    <property type="project" value="TreeGrafter"/>
</dbReference>
<dbReference type="Ensembl" id="ENSSBOT00000041369.1">
    <property type="protein sequence ID" value="ENSSBOP00000024509.1"/>
    <property type="gene ID" value="ENSSBOG00000028748.1"/>
</dbReference>
<dbReference type="PANTHER" id="PTHR10744:SF9">
    <property type="entry name" value="40S RIBOSOMAL PROTEIN S11-RELATED"/>
    <property type="match status" value="1"/>
</dbReference>
<reference evidence="6" key="2">
    <citation type="submission" date="2025-09" db="UniProtKB">
        <authorList>
            <consortium name="Ensembl"/>
        </authorList>
    </citation>
    <scope>IDENTIFICATION</scope>
</reference>
<dbReference type="Proteomes" id="UP000233220">
    <property type="component" value="Unplaced"/>
</dbReference>
<dbReference type="InterPro" id="IPR012340">
    <property type="entry name" value="NA-bd_OB-fold"/>
</dbReference>
<reference evidence="6" key="1">
    <citation type="submission" date="2025-08" db="UniProtKB">
        <authorList>
            <consortium name="Ensembl"/>
        </authorList>
    </citation>
    <scope>IDENTIFICATION</scope>
</reference>
<sequence>MKMQGTTYNRFECHKNMSVHLFPCFTDVQIGDTVTVGECRPLSKTARFNMFKVTKASGTKKQFWKF</sequence>
<dbReference type="PROSITE" id="PS00056">
    <property type="entry name" value="RIBOSOMAL_S17"/>
    <property type="match status" value="1"/>
</dbReference>
<evidence type="ECO:0000256" key="2">
    <source>
        <dbReference type="ARBA" id="ARBA00022980"/>
    </source>
</evidence>
<evidence type="ECO:0000313" key="6">
    <source>
        <dbReference type="Ensembl" id="ENSSBOP00000024509.1"/>
    </source>
</evidence>
<proteinExistence type="inferred from homology"/>
<accession>A0A2K6TXY3</accession>
<evidence type="ECO:0000256" key="5">
    <source>
        <dbReference type="ARBA" id="ARBA00035471"/>
    </source>
</evidence>
<evidence type="ECO:0000313" key="7">
    <source>
        <dbReference type="Proteomes" id="UP000233220"/>
    </source>
</evidence>
<dbReference type="Pfam" id="PF00366">
    <property type="entry name" value="Ribosomal_S17"/>
    <property type="match status" value="1"/>
</dbReference>
<organism evidence="6 7">
    <name type="scientific">Saimiri boliviensis boliviensis</name>
    <name type="common">Bolivian squirrel monkey</name>
    <dbReference type="NCBI Taxonomy" id="39432"/>
    <lineage>
        <taxon>Eukaryota</taxon>
        <taxon>Metazoa</taxon>
        <taxon>Chordata</taxon>
        <taxon>Craniata</taxon>
        <taxon>Vertebrata</taxon>
        <taxon>Euteleostomi</taxon>
        <taxon>Mammalia</taxon>
        <taxon>Eutheria</taxon>
        <taxon>Euarchontoglires</taxon>
        <taxon>Primates</taxon>
        <taxon>Haplorrhini</taxon>
        <taxon>Platyrrhini</taxon>
        <taxon>Cebidae</taxon>
        <taxon>Saimiriinae</taxon>
        <taxon>Saimiri</taxon>
    </lineage>
</organism>
<dbReference type="GeneTree" id="ENSGT00940000167562"/>
<keyword evidence="2" id="KW-0689">Ribosomal protein</keyword>
<dbReference type="GO" id="GO:0003735">
    <property type="term" value="F:structural constituent of ribosome"/>
    <property type="evidence" value="ECO:0007669"/>
    <property type="project" value="InterPro"/>
</dbReference>
<dbReference type="AlphaFoldDB" id="A0A2K6TXY3"/>
<dbReference type="STRING" id="39432.ENSSBOP00000024509"/>
<dbReference type="PANTHER" id="PTHR10744">
    <property type="entry name" value="40S RIBOSOMAL PROTEIN S11 FAMILY MEMBER"/>
    <property type="match status" value="1"/>
</dbReference>
<dbReference type="GO" id="GO:0006412">
    <property type="term" value="P:translation"/>
    <property type="evidence" value="ECO:0007669"/>
    <property type="project" value="InterPro"/>
</dbReference>
<name>A0A2K6TXY3_SAIBB</name>
<evidence type="ECO:0000256" key="1">
    <source>
        <dbReference type="ARBA" id="ARBA00010254"/>
    </source>
</evidence>
<dbReference type="OMA" id="FRKHHEN"/>
<dbReference type="Gene3D" id="2.40.50.1000">
    <property type="match status" value="1"/>
</dbReference>
<dbReference type="InterPro" id="IPR019979">
    <property type="entry name" value="Ribosomal_uS17_CS"/>
</dbReference>
<protein>
    <recommendedName>
        <fullName evidence="4">Small ribosomal subunit protein uS17</fullName>
    </recommendedName>
    <alternativeName>
        <fullName evidence="5">40S ribosomal protein S11</fullName>
    </alternativeName>
</protein>